<keyword evidence="2" id="KW-1185">Reference proteome</keyword>
<dbReference type="AlphaFoldDB" id="A0A0D0PGU2"/>
<protein>
    <submittedName>
        <fullName evidence="1">Uncharacterized protein</fullName>
    </submittedName>
</protein>
<dbReference type="EMBL" id="AONG01000005">
    <property type="protein sequence ID" value="KIQ70556.1"/>
    <property type="molecule type" value="Genomic_DNA"/>
</dbReference>
<organism evidence="1 2">
    <name type="scientific">Wenxinia marina DSM 24838</name>
    <dbReference type="NCBI Taxonomy" id="1123501"/>
    <lineage>
        <taxon>Bacteria</taxon>
        <taxon>Pseudomonadati</taxon>
        <taxon>Pseudomonadota</taxon>
        <taxon>Alphaproteobacteria</taxon>
        <taxon>Rhodobacterales</taxon>
        <taxon>Roseobacteraceae</taxon>
        <taxon>Wenxinia</taxon>
    </lineage>
</organism>
<name>A0A0D0PGU2_9RHOB</name>
<comment type="caution">
    <text evidence="1">The sequence shown here is derived from an EMBL/GenBank/DDBJ whole genome shotgun (WGS) entry which is preliminary data.</text>
</comment>
<dbReference type="Proteomes" id="UP000035100">
    <property type="component" value="Unassembled WGS sequence"/>
</dbReference>
<proteinExistence type="predicted"/>
<gene>
    <name evidence="1" type="ORF">Wenmar_00933</name>
</gene>
<evidence type="ECO:0000313" key="1">
    <source>
        <dbReference type="EMBL" id="KIQ70556.1"/>
    </source>
</evidence>
<reference evidence="1 2" key="1">
    <citation type="submission" date="2013-01" db="EMBL/GenBank/DDBJ databases">
        <authorList>
            <person name="Fiebig A."/>
            <person name="Goeker M."/>
            <person name="Klenk H.-P.P."/>
        </authorList>
    </citation>
    <scope>NUCLEOTIDE SEQUENCE [LARGE SCALE GENOMIC DNA]</scope>
    <source>
        <strain evidence="1 2">DSM 24838</strain>
    </source>
</reference>
<sequence>MLPYARHLAGTMRAGHFVNSRNAFERSSRQRRRAFERFVMSEMKHVEKITGVGMPREASDEAVQARCKVDPIFRDAVARITNARVKLLGY</sequence>
<accession>A0A0D0PGU2</accession>
<dbReference type="STRING" id="1123501.Wenmar_00933"/>
<evidence type="ECO:0000313" key="2">
    <source>
        <dbReference type="Proteomes" id="UP000035100"/>
    </source>
</evidence>